<comment type="function">
    <text evidence="1">Plays a role in determining ER morphology.</text>
</comment>
<feature type="transmembrane region" description="Helical" evidence="1">
    <location>
        <begin position="53"/>
        <end position="76"/>
    </location>
</feature>
<name>A0A8T8SVL4_9BASI</name>
<comment type="domain">
    <text evidence="1">The C4-type zinc finger motif is necessary both for its ER three-way tubular junction localization and formation.</text>
</comment>
<comment type="subcellular location">
    <subcellularLocation>
        <location evidence="1">Endoplasmic reticulum membrane</location>
        <topology evidence="1">Multi-pass membrane protein</topology>
    </subcellularLocation>
</comment>
<dbReference type="Proteomes" id="UP000077671">
    <property type="component" value="Unassembled WGS sequence"/>
</dbReference>
<feature type="compositionally biased region" description="Low complexity" evidence="2">
    <location>
        <begin position="248"/>
        <end position="258"/>
    </location>
</feature>
<feature type="compositionally biased region" description="Low complexity" evidence="2">
    <location>
        <begin position="267"/>
        <end position="297"/>
    </location>
</feature>
<dbReference type="GO" id="GO:0098826">
    <property type="term" value="C:endoplasmic reticulum tubular network membrane"/>
    <property type="evidence" value="ECO:0007669"/>
    <property type="project" value="UniProtKB-UniRule"/>
</dbReference>
<accession>A0A8T8SVL4</accession>
<keyword evidence="1" id="KW-0256">Endoplasmic reticulum</keyword>
<dbReference type="PANTHER" id="PTHR22166:SF12">
    <property type="entry name" value="ENDOPLASMIC RETICULUM JUNCTION FORMATION PROTEIN LUNAPARK"/>
    <property type="match status" value="1"/>
</dbReference>
<dbReference type="Pfam" id="PF10058">
    <property type="entry name" value="Zn_ribbon_10"/>
    <property type="match status" value="1"/>
</dbReference>
<feature type="non-terminal residue" evidence="4">
    <location>
        <position position="369"/>
    </location>
</feature>
<keyword evidence="1" id="KW-1133">Transmembrane helix</keyword>
<feature type="compositionally biased region" description="Gly residues" evidence="2">
    <location>
        <begin position="175"/>
        <end position="185"/>
    </location>
</feature>
<reference evidence="4" key="1">
    <citation type="submission" date="2016-04" db="EMBL/GenBank/DDBJ databases">
        <authorList>
            <person name="Nguyen H.D."/>
            <person name="Kesanakurti P."/>
            <person name="Cullis J."/>
            <person name="Levesque C.A."/>
            <person name="Hambleton S."/>
        </authorList>
    </citation>
    <scope>NUCLEOTIDE SEQUENCE</scope>
    <source>
        <strain evidence="4">DAOMC 238032</strain>
    </source>
</reference>
<dbReference type="InterPro" id="IPR019273">
    <property type="entry name" value="Lunapark_Znf"/>
</dbReference>
<dbReference type="AlphaFoldDB" id="A0A8T8SVL4"/>
<reference evidence="4" key="2">
    <citation type="journal article" date="2019" name="IMA Fungus">
        <title>Genome sequencing and comparison of five Tilletia species to identify candidate genes for the detection of regulated species infecting wheat.</title>
        <authorList>
            <person name="Nguyen H.D.T."/>
            <person name="Sultana T."/>
            <person name="Kesanakurti P."/>
            <person name="Hambleton S."/>
        </authorList>
    </citation>
    <scope>NUCLEOTIDE SEQUENCE</scope>
    <source>
        <strain evidence="4">DAOMC 238032</strain>
    </source>
</reference>
<feature type="compositionally biased region" description="Polar residues" evidence="2">
    <location>
        <begin position="298"/>
        <end position="307"/>
    </location>
</feature>
<feature type="compositionally biased region" description="Low complexity" evidence="2">
    <location>
        <begin position="186"/>
        <end position="209"/>
    </location>
</feature>
<dbReference type="PANTHER" id="PTHR22166">
    <property type="entry name" value="ENDOPLASMIC RETICULUM JUNCTION FORMATION PROTEIN LUNAPARK"/>
    <property type="match status" value="1"/>
</dbReference>
<evidence type="ECO:0000256" key="1">
    <source>
        <dbReference type="RuleBase" id="RU367073"/>
    </source>
</evidence>
<evidence type="ECO:0000256" key="2">
    <source>
        <dbReference type="SAM" id="MobiDB-lite"/>
    </source>
</evidence>
<keyword evidence="1" id="KW-0472">Membrane</keyword>
<feature type="region of interest" description="Disordered" evidence="2">
    <location>
        <begin position="170"/>
        <end position="307"/>
    </location>
</feature>
<sequence>MTSIFWRLLPFKVPRLFSRRQDTDYEVILQKLSADIDKIQSRLTQIRARQRRAAITFTAYALGAWALYTLVCYALGELTWEPIPLDDPSGLVSTDHLWTARTLFVWFPILGSPIIILSTRRIFGWWYKRIETAEEAHLQSLRKRQRAKIAEIKRATDFEHLRMLLEKFDEDRPKAGGGPGAGAGAGAAQLQQQLQQQQQQQQRGAGPRQSMPVPNQSAAQGAQPNRGIAGARGSAPRHSMPTNLTPAQSQQQQLPSQPGANDPQTPPQGSSSAAAQSQLQASAGITSGGPSSYPSGPINTAPQQQQRATVLDKFADWMFGPDPGAGGAGGTGASAAMQKYALICSRCFGHNGLAMPHEFEEIRTLFFPL</sequence>
<organism evidence="4 5">
    <name type="scientific">Tilletia caries</name>
    <name type="common">wheat bunt fungus</name>
    <dbReference type="NCBI Taxonomy" id="13290"/>
    <lineage>
        <taxon>Eukaryota</taxon>
        <taxon>Fungi</taxon>
        <taxon>Dikarya</taxon>
        <taxon>Basidiomycota</taxon>
        <taxon>Ustilaginomycotina</taxon>
        <taxon>Exobasidiomycetes</taxon>
        <taxon>Tilletiales</taxon>
        <taxon>Tilletiaceae</taxon>
        <taxon>Tilletia</taxon>
    </lineage>
</organism>
<keyword evidence="1" id="KW-0812">Transmembrane</keyword>
<protein>
    <recommendedName>
        <fullName evidence="1">Endoplasmic reticulum junction formation protein lunapark</fullName>
    </recommendedName>
</protein>
<keyword evidence="1" id="KW-0479">Metal-binding</keyword>
<dbReference type="GO" id="GO:1903373">
    <property type="term" value="P:positive regulation of endoplasmic reticulum tubular network organization"/>
    <property type="evidence" value="ECO:0007669"/>
    <property type="project" value="UniProtKB-UniRule"/>
</dbReference>
<gene>
    <name evidence="4" type="ORF">A4X03_0g6529</name>
</gene>
<comment type="similarity">
    <text evidence="1">Belongs to the lunapark family.</text>
</comment>
<dbReference type="InterPro" id="IPR040115">
    <property type="entry name" value="Lnp"/>
</dbReference>
<dbReference type="EMBL" id="LWDD02001276">
    <property type="protein sequence ID" value="KAE8250021.1"/>
    <property type="molecule type" value="Genomic_DNA"/>
</dbReference>
<dbReference type="GO" id="GO:0071788">
    <property type="term" value="P:endoplasmic reticulum tubular network maintenance"/>
    <property type="evidence" value="ECO:0007669"/>
    <property type="project" value="UniProtKB-UniRule"/>
</dbReference>
<proteinExistence type="inferred from homology"/>
<comment type="caution">
    <text evidence="4">The sequence shown here is derived from an EMBL/GenBank/DDBJ whole genome shotgun (WGS) entry which is preliminary data.</text>
</comment>
<feature type="transmembrane region" description="Helical" evidence="1">
    <location>
        <begin position="96"/>
        <end position="119"/>
    </location>
</feature>
<evidence type="ECO:0000259" key="3">
    <source>
        <dbReference type="Pfam" id="PF10058"/>
    </source>
</evidence>
<evidence type="ECO:0000313" key="4">
    <source>
        <dbReference type="EMBL" id="KAE8250021.1"/>
    </source>
</evidence>
<dbReference type="GO" id="GO:0008270">
    <property type="term" value="F:zinc ion binding"/>
    <property type="evidence" value="ECO:0007669"/>
    <property type="project" value="UniProtKB-KW"/>
</dbReference>
<feature type="domain" description="Lunapark zinc ribbon" evidence="3">
    <location>
        <begin position="330"/>
        <end position="362"/>
    </location>
</feature>
<keyword evidence="1" id="KW-0863">Zinc-finger</keyword>
<evidence type="ECO:0000313" key="5">
    <source>
        <dbReference type="Proteomes" id="UP000077671"/>
    </source>
</evidence>
<feature type="compositionally biased region" description="Polar residues" evidence="2">
    <location>
        <begin position="212"/>
        <end position="223"/>
    </location>
</feature>
<keyword evidence="1" id="KW-0862">Zinc</keyword>